<accession>A0AAD1E6P5</accession>
<gene>
    <name evidence="1" type="ORF">C4K07_2665</name>
</gene>
<reference evidence="1 2" key="1">
    <citation type="submission" date="2018-03" db="EMBL/GenBank/DDBJ databases">
        <title>Diversity of phytobeneficial traits revealed by whole-genome analysis of worldwide-isolated phenazine-producing Pseudomonas spp.</title>
        <authorList>
            <person name="Biessy A."/>
            <person name="Novinscak A."/>
            <person name="Blom J."/>
            <person name="Leger G."/>
            <person name="Thomashow L.S."/>
            <person name="Cazorla F.M."/>
            <person name="Josic D."/>
            <person name="Filion M."/>
        </authorList>
    </citation>
    <scope>NUCLEOTIDE SEQUENCE [LARGE SCALE GENOMIC DNA]</scope>
    <source>
        <strain evidence="1 2">ChPhzS24</strain>
    </source>
</reference>
<name>A0AAD1E6P5_9PSED</name>
<dbReference type="EMBL" id="CP027750">
    <property type="protein sequence ID" value="AZE29450.1"/>
    <property type="molecule type" value="Genomic_DNA"/>
</dbReference>
<protein>
    <submittedName>
        <fullName evidence="1">Uncharacterized protein</fullName>
    </submittedName>
</protein>
<evidence type="ECO:0000313" key="1">
    <source>
        <dbReference type="EMBL" id="AZE29450.1"/>
    </source>
</evidence>
<evidence type="ECO:0000313" key="2">
    <source>
        <dbReference type="Proteomes" id="UP000280455"/>
    </source>
</evidence>
<dbReference type="AlphaFoldDB" id="A0AAD1E6P5"/>
<dbReference type="Proteomes" id="UP000280455">
    <property type="component" value="Chromosome"/>
</dbReference>
<proteinExistence type="predicted"/>
<organism evidence="1 2">
    <name type="scientific">Pseudomonas chlororaphis subsp. aureofaciens</name>
    <dbReference type="NCBI Taxonomy" id="587851"/>
    <lineage>
        <taxon>Bacteria</taxon>
        <taxon>Pseudomonadati</taxon>
        <taxon>Pseudomonadota</taxon>
        <taxon>Gammaproteobacteria</taxon>
        <taxon>Pseudomonadales</taxon>
        <taxon>Pseudomonadaceae</taxon>
        <taxon>Pseudomonas</taxon>
    </lineage>
</organism>
<sequence length="42" mass="4413">MTAEQGQQIAALINESIPGDLDIFIGVEVSGEGSIKAREVEP</sequence>